<keyword evidence="3" id="KW-1185">Reference proteome</keyword>
<comment type="caution">
    <text evidence="2">The sequence shown here is derived from an EMBL/GenBank/DDBJ whole genome shotgun (WGS) entry which is preliminary data.</text>
</comment>
<gene>
    <name evidence="2" type="ORF">EVAR_90653_1</name>
</gene>
<accession>A0A4C1ZC98</accession>
<protein>
    <submittedName>
        <fullName evidence="2">Uncharacterized protein</fullName>
    </submittedName>
</protein>
<evidence type="ECO:0000313" key="3">
    <source>
        <dbReference type="Proteomes" id="UP000299102"/>
    </source>
</evidence>
<dbReference type="Proteomes" id="UP000299102">
    <property type="component" value="Unassembled WGS sequence"/>
</dbReference>
<sequence>MRPGGDEADCSPHPRTGVAPPPMFVQDKDRWTELQKGVPKIPVDEVKEDLVAQPSGSVGAPNTEPIPKTLDLVLVSGTAEANDKTKAAFFKIRSVCSSGVKAEQPARLYPGSVTTASPTGTRPVTAIILRAA</sequence>
<reference evidence="2 3" key="1">
    <citation type="journal article" date="2019" name="Commun. Biol.">
        <title>The bagworm genome reveals a unique fibroin gene that provides high tensile strength.</title>
        <authorList>
            <person name="Kono N."/>
            <person name="Nakamura H."/>
            <person name="Ohtoshi R."/>
            <person name="Tomita M."/>
            <person name="Numata K."/>
            <person name="Arakawa K."/>
        </authorList>
    </citation>
    <scope>NUCLEOTIDE SEQUENCE [LARGE SCALE GENOMIC DNA]</scope>
</reference>
<organism evidence="2 3">
    <name type="scientific">Eumeta variegata</name>
    <name type="common">Bagworm moth</name>
    <name type="synonym">Eumeta japonica</name>
    <dbReference type="NCBI Taxonomy" id="151549"/>
    <lineage>
        <taxon>Eukaryota</taxon>
        <taxon>Metazoa</taxon>
        <taxon>Ecdysozoa</taxon>
        <taxon>Arthropoda</taxon>
        <taxon>Hexapoda</taxon>
        <taxon>Insecta</taxon>
        <taxon>Pterygota</taxon>
        <taxon>Neoptera</taxon>
        <taxon>Endopterygota</taxon>
        <taxon>Lepidoptera</taxon>
        <taxon>Glossata</taxon>
        <taxon>Ditrysia</taxon>
        <taxon>Tineoidea</taxon>
        <taxon>Psychidae</taxon>
        <taxon>Oiketicinae</taxon>
        <taxon>Eumeta</taxon>
    </lineage>
</organism>
<evidence type="ECO:0000313" key="2">
    <source>
        <dbReference type="EMBL" id="GBP85360.1"/>
    </source>
</evidence>
<dbReference type="EMBL" id="BGZK01001732">
    <property type="protein sequence ID" value="GBP85360.1"/>
    <property type="molecule type" value="Genomic_DNA"/>
</dbReference>
<feature type="region of interest" description="Disordered" evidence="1">
    <location>
        <begin position="1"/>
        <end position="24"/>
    </location>
</feature>
<dbReference type="OrthoDB" id="7477923at2759"/>
<name>A0A4C1ZC98_EUMVA</name>
<evidence type="ECO:0000256" key="1">
    <source>
        <dbReference type="SAM" id="MobiDB-lite"/>
    </source>
</evidence>
<dbReference type="AlphaFoldDB" id="A0A4C1ZC98"/>
<proteinExistence type="predicted"/>